<accession>A0A559STV2</accession>
<dbReference type="InterPro" id="IPR005467">
    <property type="entry name" value="His_kinase_dom"/>
</dbReference>
<evidence type="ECO:0000256" key="2">
    <source>
        <dbReference type="ARBA" id="ARBA00004651"/>
    </source>
</evidence>
<evidence type="ECO:0000256" key="7">
    <source>
        <dbReference type="ARBA" id="ARBA00022741"/>
    </source>
</evidence>
<keyword evidence="7" id="KW-0547">Nucleotide-binding</keyword>
<evidence type="ECO:0000256" key="5">
    <source>
        <dbReference type="ARBA" id="ARBA00022553"/>
    </source>
</evidence>
<dbReference type="PANTHER" id="PTHR44936">
    <property type="entry name" value="SENSOR PROTEIN CREC"/>
    <property type="match status" value="1"/>
</dbReference>
<dbReference type="PROSITE" id="PS50109">
    <property type="entry name" value="HIS_KIN"/>
    <property type="match status" value="1"/>
</dbReference>
<evidence type="ECO:0000259" key="11">
    <source>
        <dbReference type="PROSITE" id="PS50109"/>
    </source>
</evidence>
<dbReference type="InterPro" id="IPR003594">
    <property type="entry name" value="HATPase_dom"/>
</dbReference>
<evidence type="ECO:0000256" key="9">
    <source>
        <dbReference type="ARBA" id="ARBA00022840"/>
    </source>
</evidence>
<evidence type="ECO:0000256" key="6">
    <source>
        <dbReference type="ARBA" id="ARBA00022679"/>
    </source>
</evidence>
<comment type="catalytic activity">
    <reaction evidence="1">
        <text>ATP + protein L-histidine = ADP + protein N-phospho-L-histidine.</text>
        <dbReference type="EC" id="2.7.13.3"/>
    </reaction>
</comment>
<dbReference type="SUPFAM" id="SSF47384">
    <property type="entry name" value="Homodimeric domain of signal transducing histidine kinase"/>
    <property type="match status" value="1"/>
</dbReference>
<evidence type="ECO:0000256" key="3">
    <source>
        <dbReference type="ARBA" id="ARBA00012438"/>
    </source>
</evidence>
<keyword evidence="8 12" id="KW-0418">Kinase</keyword>
<organism evidence="12 13">
    <name type="scientific">Rhizobium mongolense USDA 1844</name>
    <dbReference type="NCBI Taxonomy" id="1079460"/>
    <lineage>
        <taxon>Bacteria</taxon>
        <taxon>Pseudomonadati</taxon>
        <taxon>Pseudomonadota</taxon>
        <taxon>Alphaproteobacteria</taxon>
        <taxon>Hyphomicrobiales</taxon>
        <taxon>Rhizobiaceae</taxon>
        <taxon>Rhizobium/Agrobacterium group</taxon>
        <taxon>Rhizobium</taxon>
    </lineage>
</organism>
<proteinExistence type="predicted"/>
<dbReference type="Proteomes" id="UP000319824">
    <property type="component" value="Unassembled WGS sequence"/>
</dbReference>
<dbReference type="GO" id="GO:0005886">
    <property type="term" value="C:plasma membrane"/>
    <property type="evidence" value="ECO:0007669"/>
    <property type="project" value="UniProtKB-SubCell"/>
</dbReference>
<evidence type="ECO:0000256" key="8">
    <source>
        <dbReference type="ARBA" id="ARBA00022777"/>
    </source>
</evidence>
<keyword evidence="9" id="KW-0067">ATP-binding</keyword>
<name>A0A559STV2_9HYPH</name>
<keyword evidence="5" id="KW-0597">Phosphoprotein</keyword>
<dbReference type="CDD" id="cd00082">
    <property type="entry name" value="HisKA"/>
    <property type="match status" value="1"/>
</dbReference>
<dbReference type="PRINTS" id="PR00344">
    <property type="entry name" value="BCTRLSENSOR"/>
</dbReference>
<dbReference type="RefSeq" id="WP_022713155.1">
    <property type="nucleotide sequence ID" value="NZ_ATTQ01000002.1"/>
</dbReference>
<feature type="transmembrane region" description="Helical" evidence="10">
    <location>
        <begin position="136"/>
        <end position="157"/>
    </location>
</feature>
<feature type="transmembrane region" description="Helical" evidence="10">
    <location>
        <begin position="9"/>
        <end position="31"/>
    </location>
</feature>
<dbReference type="SMART" id="SM00387">
    <property type="entry name" value="HATPase_c"/>
    <property type="match status" value="1"/>
</dbReference>
<dbReference type="AlphaFoldDB" id="A0A559STV2"/>
<dbReference type="EMBL" id="VISO01000003">
    <property type="protein sequence ID" value="TVZ65792.1"/>
    <property type="molecule type" value="Genomic_DNA"/>
</dbReference>
<dbReference type="SUPFAM" id="SSF55874">
    <property type="entry name" value="ATPase domain of HSP90 chaperone/DNA topoisomerase II/histidine kinase"/>
    <property type="match status" value="1"/>
</dbReference>
<keyword evidence="10" id="KW-1133">Transmembrane helix</keyword>
<comment type="caution">
    <text evidence="12">The sequence shown here is derived from an EMBL/GenBank/DDBJ whole genome shotgun (WGS) entry which is preliminary data.</text>
</comment>
<evidence type="ECO:0000313" key="12">
    <source>
        <dbReference type="EMBL" id="TVZ65792.1"/>
    </source>
</evidence>
<keyword evidence="4" id="KW-1003">Cell membrane</keyword>
<keyword evidence="10" id="KW-0812">Transmembrane</keyword>
<dbReference type="InterPro" id="IPR036097">
    <property type="entry name" value="HisK_dim/P_sf"/>
</dbReference>
<protein>
    <recommendedName>
        <fullName evidence="3">histidine kinase</fullName>
        <ecNumber evidence="3">2.7.13.3</ecNumber>
    </recommendedName>
</protein>
<evidence type="ECO:0000256" key="10">
    <source>
        <dbReference type="SAM" id="Phobius"/>
    </source>
</evidence>
<evidence type="ECO:0000256" key="1">
    <source>
        <dbReference type="ARBA" id="ARBA00000085"/>
    </source>
</evidence>
<keyword evidence="6" id="KW-0808">Transferase</keyword>
<dbReference type="InterPro" id="IPR003661">
    <property type="entry name" value="HisK_dim/P_dom"/>
</dbReference>
<sequence>MSTLRARIAILLVISIVAVVALATLAAMSVFEPPSRAGFFKVSVRFVKALTYVAMEKEELVDAMGGTISDGPFTGPADEMESHILADAIHDAGLLTEVRVVKTAQPSEMMASIRLKDGRWLRVPLSDTAPPRSGGYVFAGWIVLIAAGSSIISVFAASKIAMPFRLIDSAMSSIGPSGIMAPIPEVGPAEARMTAKALNGLSQHLKTAIESRMRLVAAAGHDLRTPMTRMRLRAEFIDNADDRAQWLSDIDELEQIADSAISLVREEVSPNSIEPIELDGFVADTVESITLAGHRADVHHLDHAVVNAAPLALKRALSNLIVNSATHGGGATVSVTSYGPSAFVIIEDEGPGIPEALIAQVFEPFFRVDAARRKQFAGAGMGLAIAREIIARAGGTIELANKDGSGLRQVVTFPAC</sequence>
<dbReference type="Gene3D" id="1.10.287.130">
    <property type="match status" value="1"/>
</dbReference>
<keyword evidence="10" id="KW-0472">Membrane</keyword>
<comment type="subcellular location">
    <subcellularLocation>
        <location evidence="2">Cell membrane</location>
        <topology evidence="2">Multi-pass membrane protein</topology>
    </subcellularLocation>
</comment>
<feature type="domain" description="Histidine kinase" evidence="11">
    <location>
        <begin position="218"/>
        <end position="416"/>
    </location>
</feature>
<evidence type="ECO:0000256" key="4">
    <source>
        <dbReference type="ARBA" id="ARBA00022475"/>
    </source>
</evidence>
<dbReference type="Gene3D" id="3.30.565.10">
    <property type="entry name" value="Histidine kinase-like ATPase, C-terminal domain"/>
    <property type="match status" value="1"/>
</dbReference>
<dbReference type="InterPro" id="IPR036890">
    <property type="entry name" value="HATPase_C_sf"/>
</dbReference>
<dbReference type="GO" id="GO:0005524">
    <property type="term" value="F:ATP binding"/>
    <property type="evidence" value="ECO:0007669"/>
    <property type="project" value="UniProtKB-KW"/>
</dbReference>
<dbReference type="EC" id="2.7.13.3" evidence="3"/>
<gene>
    <name evidence="12" type="ORF">BCL32_6125</name>
</gene>
<dbReference type="InterPro" id="IPR050980">
    <property type="entry name" value="2C_sensor_his_kinase"/>
</dbReference>
<dbReference type="PANTHER" id="PTHR44936:SF10">
    <property type="entry name" value="SENSOR PROTEIN RSTB"/>
    <property type="match status" value="1"/>
</dbReference>
<dbReference type="GO" id="GO:0000155">
    <property type="term" value="F:phosphorelay sensor kinase activity"/>
    <property type="evidence" value="ECO:0007669"/>
    <property type="project" value="InterPro"/>
</dbReference>
<reference evidence="12 13" key="1">
    <citation type="submission" date="2019-06" db="EMBL/GenBank/DDBJ databases">
        <title>Pac Bio to generate improved reference genome sequences for organisms with transposon mutant libraries (support for FEBA project).</title>
        <authorList>
            <person name="Blow M."/>
        </authorList>
    </citation>
    <scope>NUCLEOTIDE SEQUENCE [LARGE SCALE GENOMIC DNA]</scope>
    <source>
        <strain evidence="12 13">USDA 1844</strain>
    </source>
</reference>
<dbReference type="InterPro" id="IPR004358">
    <property type="entry name" value="Sig_transdc_His_kin-like_C"/>
</dbReference>
<dbReference type="Pfam" id="PF02518">
    <property type="entry name" value="HATPase_c"/>
    <property type="match status" value="1"/>
</dbReference>
<evidence type="ECO:0000313" key="13">
    <source>
        <dbReference type="Proteomes" id="UP000319824"/>
    </source>
</evidence>